<keyword evidence="9" id="KW-0547">Nucleotide-binding</keyword>
<evidence type="ECO:0000256" key="5">
    <source>
        <dbReference type="ARBA" id="ARBA00022475"/>
    </source>
</evidence>
<evidence type="ECO:0000256" key="1">
    <source>
        <dbReference type="ARBA" id="ARBA00004429"/>
    </source>
</evidence>
<evidence type="ECO:0000256" key="14">
    <source>
        <dbReference type="ARBA" id="ARBA00023137"/>
    </source>
</evidence>
<dbReference type="SUPFAM" id="SSF52540">
    <property type="entry name" value="P-loop containing nucleoside triphosphate hydrolases"/>
    <property type="match status" value="1"/>
</dbReference>
<evidence type="ECO:0000256" key="2">
    <source>
        <dbReference type="ARBA" id="ARBA00007316"/>
    </source>
</evidence>
<feature type="transmembrane region" description="Helical" evidence="17">
    <location>
        <begin position="426"/>
        <end position="446"/>
    </location>
</feature>
<comment type="similarity">
    <text evidence="3">Belongs to the etk/wzc family.</text>
</comment>
<protein>
    <recommendedName>
        <fullName evidence="4">non-specific protein-tyrosine kinase</fullName>
        <ecNumber evidence="4">2.7.10.2</ecNumber>
    </recommendedName>
</protein>
<evidence type="ECO:0000256" key="6">
    <source>
        <dbReference type="ARBA" id="ARBA00022519"/>
    </source>
</evidence>
<evidence type="ECO:0000256" key="17">
    <source>
        <dbReference type="SAM" id="Phobius"/>
    </source>
</evidence>
<sequence>MQNSLASNATPEDTINLRLVFQYLRNYWALVLGVTGVVTILGVTLAFFAAPKYTAVTSVYIETRAENVVDVKAILSGFGSDNKLLQSQIEIIGSNGVAKRVINDHDLENSAEFRQVPSYLAELFAKITGEPPATTSLEQRVLDGLHVTLNRNTTVVDLSYQAGTPEMAAQLADGFAEAYLADKLATKYDSIRQASEWLSIRLAELGVKVRSSEQAVEQFRNEFNLQIAGGGTINEKQIATLNQQLVFARTKTAEAQARVDQIEKVLVRGGSTSSFADAAQSAVITQLRAKASEVERKEAALTVKYSHKHPAVVSVRSQLTDLRAQIEKELQRIVDTAQNELAVAQRREASIAGSLEELRDVTNTENHAQVYLRELVREAAANRTLYESFLARLKETQEFEKMNSVSSRILSPAEIPSNASFPNKKLFLLVSAVLGLIIGTALALLIEQFDNTLKSKEDVEKRIGLPLFSQVPLIDGHASASRLKTFFSFFGSKHASTARGAKNNDALSNEITHFASANPLSHYAESIRELRSRVKFSRLDNPIKTLLITSAIPGEGKSTISRNLAHYTAKAGERVLFIDADMRRQISADAPGDQKEKSLADVLTGKVTFAEATKHEEGSNLYYLPAPSHRELWETAELLSSKAMKTLLDGASKSFDLVIIDSPPTLPLIDSRVLSHVVDATVLVASWNHTDGGLVEQAKDLLDQTPGKTLGVILNNFDVSKAKLNKHQASYGYGYYK</sequence>
<evidence type="ECO:0000313" key="22">
    <source>
        <dbReference type="Proteomes" id="UP000199598"/>
    </source>
</evidence>
<feature type="coiled-coil region" evidence="16">
    <location>
        <begin position="319"/>
        <end position="347"/>
    </location>
</feature>
<proteinExistence type="inferred from homology"/>
<keyword evidence="5" id="KW-1003">Cell membrane</keyword>
<dbReference type="InterPro" id="IPR025669">
    <property type="entry name" value="AAA_dom"/>
</dbReference>
<evidence type="ECO:0000256" key="4">
    <source>
        <dbReference type="ARBA" id="ARBA00011903"/>
    </source>
</evidence>
<dbReference type="InterPro" id="IPR050445">
    <property type="entry name" value="Bact_polysacc_biosynth/exp"/>
</dbReference>
<dbReference type="Pfam" id="PF02706">
    <property type="entry name" value="Wzz"/>
    <property type="match status" value="1"/>
</dbReference>
<dbReference type="Pfam" id="PF13614">
    <property type="entry name" value="AAA_31"/>
    <property type="match status" value="1"/>
</dbReference>
<accession>A0A1I4EB73</accession>
<keyword evidence="6" id="KW-0997">Cell inner membrane</keyword>
<comment type="caution">
    <text evidence="21">The sequence shown here is derived from an EMBL/GenBank/DDBJ whole genome shotgun (WGS) entry which is preliminary data.</text>
</comment>
<dbReference type="EC" id="2.7.10.2" evidence="4"/>
<dbReference type="InterPro" id="IPR003856">
    <property type="entry name" value="LPS_length_determ_N"/>
</dbReference>
<evidence type="ECO:0000256" key="12">
    <source>
        <dbReference type="ARBA" id="ARBA00022989"/>
    </source>
</evidence>
<keyword evidence="8 17" id="KW-0812">Transmembrane</keyword>
<dbReference type="InterPro" id="IPR032807">
    <property type="entry name" value="GNVR"/>
</dbReference>
<keyword evidence="10" id="KW-0418">Kinase</keyword>
<keyword evidence="22" id="KW-1185">Reference proteome</keyword>
<keyword evidence="13 17" id="KW-0472">Membrane</keyword>
<gene>
    <name evidence="21" type="ORF">SAMN04488518_11462</name>
</gene>
<keyword evidence="7" id="KW-0808">Transferase</keyword>
<keyword evidence="16" id="KW-0175">Coiled coil</keyword>
<dbReference type="Pfam" id="PF13807">
    <property type="entry name" value="GNVR"/>
    <property type="match status" value="1"/>
</dbReference>
<feature type="domain" description="Polysaccharide chain length determinant N-terminal" evidence="18">
    <location>
        <begin position="13"/>
        <end position="104"/>
    </location>
</feature>
<dbReference type="CDD" id="cd05387">
    <property type="entry name" value="BY-kinase"/>
    <property type="match status" value="1"/>
</dbReference>
<reference evidence="21 22" key="1">
    <citation type="submission" date="2016-10" db="EMBL/GenBank/DDBJ databases">
        <authorList>
            <person name="Varghese N."/>
            <person name="Submissions S."/>
        </authorList>
    </citation>
    <scope>NUCLEOTIDE SEQUENCE [LARGE SCALE GENOMIC DNA]</scope>
    <source>
        <strain evidence="21 22">DSM 16392</strain>
    </source>
</reference>
<organism evidence="21 22">
    <name type="scientific">Pseudovibrio ascidiaceicola</name>
    <dbReference type="NCBI Taxonomy" id="285279"/>
    <lineage>
        <taxon>Bacteria</taxon>
        <taxon>Pseudomonadati</taxon>
        <taxon>Pseudomonadota</taxon>
        <taxon>Alphaproteobacteria</taxon>
        <taxon>Hyphomicrobiales</taxon>
        <taxon>Stappiaceae</taxon>
        <taxon>Pseudovibrio</taxon>
    </lineage>
</organism>
<dbReference type="PANTHER" id="PTHR32309:SF13">
    <property type="entry name" value="FERRIC ENTEROBACTIN TRANSPORT PROTEIN FEPE"/>
    <property type="match status" value="1"/>
</dbReference>
<evidence type="ECO:0000259" key="18">
    <source>
        <dbReference type="Pfam" id="PF02706"/>
    </source>
</evidence>
<comment type="subcellular location">
    <subcellularLocation>
        <location evidence="1">Cell inner membrane</location>
        <topology evidence="1">Multi-pass membrane protein</topology>
    </subcellularLocation>
</comment>
<dbReference type="Gene3D" id="3.40.50.300">
    <property type="entry name" value="P-loop containing nucleotide triphosphate hydrolases"/>
    <property type="match status" value="1"/>
</dbReference>
<dbReference type="InterPro" id="IPR027417">
    <property type="entry name" value="P-loop_NTPase"/>
</dbReference>
<keyword evidence="12 17" id="KW-1133">Transmembrane helix</keyword>
<evidence type="ECO:0000256" key="8">
    <source>
        <dbReference type="ARBA" id="ARBA00022692"/>
    </source>
</evidence>
<dbReference type="RefSeq" id="WP_093522959.1">
    <property type="nucleotide sequence ID" value="NZ_FOSK01000014.1"/>
</dbReference>
<name>A0A1I4EB73_9HYPH</name>
<dbReference type="EMBL" id="FOSK01000014">
    <property type="protein sequence ID" value="SFL02170.1"/>
    <property type="molecule type" value="Genomic_DNA"/>
</dbReference>
<keyword evidence="14" id="KW-0829">Tyrosine-protein kinase</keyword>
<evidence type="ECO:0000256" key="11">
    <source>
        <dbReference type="ARBA" id="ARBA00022840"/>
    </source>
</evidence>
<evidence type="ECO:0000256" key="9">
    <source>
        <dbReference type="ARBA" id="ARBA00022741"/>
    </source>
</evidence>
<feature type="domain" description="AAA" evidence="19">
    <location>
        <begin position="553"/>
        <end position="675"/>
    </location>
</feature>
<evidence type="ECO:0000256" key="7">
    <source>
        <dbReference type="ARBA" id="ARBA00022679"/>
    </source>
</evidence>
<comment type="similarity">
    <text evidence="2">Belongs to the CpsD/CapB family.</text>
</comment>
<evidence type="ECO:0000313" key="21">
    <source>
        <dbReference type="EMBL" id="SFL02170.1"/>
    </source>
</evidence>
<evidence type="ECO:0000259" key="19">
    <source>
        <dbReference type="Pfam" id="PF13614"/>
    </source>
</evidence>
<dbReference type="PANTHER" id="PTHR32309">
    <property type="entry name" value="TYROSINE-PROTEIN KINASE"/>
    <property type="match status" value="1"/>
</dbReference>
<evidence type="ECO:0000256" key="10">
    <source>
        <dbReference type="ARBA" id="ARBA00022777"/>
    </source>
</evidence>
<evidence type="ECO:0000259" key="20">
    <source>
        <dbReference type="Pfam" id="PF13807"/>
    </source>
</evidence>
<evidence type="ECO:0000256" key="13">
    <source>
        <dbReference type="ARBA" id="ARBA00023136"/>
    </source>
</evidence>
<keyword evidence="11" id="KW-0067">ATP-binding</keyword>
<comment type="catalytic activity">
    <reaction evidence="15">
        <text>L-tyrosyl-[protein] + ATP = O-phospho-L-tyrosyl-[protein] + ADP + H(+)</text>
        <dbReference type="Rhea" id="RHEA:10596"/>
        <dbReference type="Rhea" id="RHEA-COMP:10136"/>
        <dbReference type="Rhea" id="RHEA-COMP:20101"/>
        <dbReference type="ChEBI" id="CHEBI:15378"/>
        <dbReference type="ChEBI" id="CHEBI:30616"/>
        <dbReference type="ChEBI" id="CHEBI:46858"/>
        <dbReference type="ChEBI" id="CHEBI:61978"/>
        <dbReference type="ChEBI" id="CHEBI:456216"/>
        <dbReference type="EC" id="2.7.10.2"/>
    </reaction>
</comment>
<feature type="transmembrane region" description="Helical" evidence="17">
    <location>
        <begin position="27"/>
        <end position="50"/>
    </location>
</feature>
<dbReference type="NCBIfam" id="TIGR01007">
    <property type="entry name" value="eps_fam"/>
    <property type="match status" value="1"/>
</dbReference>
<evidence type="ECO:0000256" key="15">
    <source>
        <dbReference type="ARBA" id="ARBA00051245"/>
    </source>
</evidence>
<evidence type="ECO:0000256" key="16">
    <source>
        <dbReference type="SAM" id="Coils"/>
    </source>
</evidence>
<feature type="domain" description="Tyrosine-protein kinase G-rich" evidence="20">
    <location>
        <begin position="369"/>
        <end position="445"/>
    </location>
</feature>
<dbReference type="Proteomes" id="UP000199598">
    <property type="component" value="Unassembled WGS sequence"/>
</dbReference>
<dbReference type="InterPro" id="IPR005702">
    <property type="entry name" value="Wzc-like_C"/>
</dbReference>
<evidence type="ECO:0000256" key="3">
    <source>
        <dbReference type="ARBA" id="ARBA00008883"/>
    </source>
</evidence>